<reference evidence="1 2" key="1">
    <citation type="journal article" date="2023" name="Plants (Basel)">
        <title>Bridging the Gap: Combining Genomics and Transcriptomics Approaches to Understand Stylosanthes scabra, an Orphan Legume from the Brazilian Caatinga.</title>
        <authorList>
            <person name="Ferreira-Neto J.R.C."/>
            <person name="da Silva M.D."/>
            <person name="Binneck E."/>
            <person name="de Melo N.F."/>
            <person name="da Silva R.H."/>
            <person name="de Melo A.L.T.M."/>
            <person name="Pandolfi V."/>
            <person name="Bustamante F.O."/>
            <person name="Brasileiro-Vidal A.C."/>
            <person name="Benko-Iseppon A.M."/>
        </authorList>
    </citation>
    <scope>NUCLEOTIDE SEQUENCE [LARGE SCALE GENOMIC DNA]</scope>
    <source>
        <tissue evidence="1">Leaves</tissue>
    </source>
</reference>
<protein>
    <recommendedName>
        <fullName evidence="3">C2 domain-containing protein</fullName>
    </recommendedName>
</protein>
<evidence type="ECO:0000313" key="2">
    <source>
        <dbReference type="Proteomes" id="UP001341840"/>
    </source>
</evidence>
<accession>A0ABU6YQE5</accession>
<dbReference type="EMBL" id="JASCZI010242951">
    <property type="protein sequence ID" value="MED6212404.1"/>
    <property type="molecule type" value="Genomic_DNA"/>
</dbReference>
<gene>
    <name evidence="1" type="ORF">PIB30_082979</name>
</gene>
<dbReference type="Proteomes" id="UP001341840">
    <property type="component" value="Unassembled WGS sequence"/>
</dbReference>
<keyword evidence="2" id="KW-1185">Reference proteome</keyword>
<sequence>MLDRPLLVKIHVRNSNIAESDPVYPVIKIVDDKEVVKKFNPITVNMDERPDE</sequence>
<evidence type="ECO:0008006" key="3">
    <source>
        <dbReference type="Google" id="ProtNLM"/>
    </source>
</evidence>
<comment type="caution">
    <text evidence="1">The sequence shown here is derived from an EMBL/GenBank/DDBJ whole genome shotgun (WGS) entry which is preliminary data.</text>
</comment>
<proteinExistence type="predicted"/>
<feature type="non-terminal residue" evidence="1">
    <location>
        <position position="52"/>
    </location>
</feature>
<name>A0ABU6YQE5_9FABA</name>
<organism evidence="1 2">
    <name type="scientific">Stylosanthes scabra</name>
    <dbReference type="NCBI Taxonomy" id="79078"/>
    <lineage>
        <taxon>Eukaryota</taxon>
        <taxon>Viridiplantae</taxon>
        <taxon>Streptophyta</taxon>
        <taxon>Embryophyta</taxon>
        <taxon>Tracheophyta</taxon>
        <taxon>Spermatophyta</taxon>
        <taxon>Magnoliopsida</taxon>
        <taxon>eudicotyledons</taxon>
        <taxon>Gunneridae</taxon>
        <taxon>Pentapetalae</taxon>
        <taxon>rosids</taxon>
        <taxon>fabids</taxon>
        <taxon>Fabales</taxon>
        <taxon>Fabaceae</taxon>
        <taxon>Papilionoideae</taxon>
        <taxon>50 kb inversion clade</taxon>
        <taxon>dalbergioids sensu lato</taxon>
        <taxon>Dalbergieae</taxon>
        <taxon>Pterocarpus clade</taxon>
        <taxon>Stylosanthes</taxon>
    </lineage>
</organism>
<evidence type="ECO:0000313" key="1">
    <source>
        <dbReference type="EMBL" id="MED6212404.1"/>
    </source>
</evidence>